<sequence length="2344" mass="260122">MSGQPCRFYNKPGGCMRGARCTYRHVAPGSALPNTASGSSHVPGGSSKSSDDGSTKSKQASAGAKAPPGVCNIFWTTGDCSRGFNCRYRHVPSPSHLDSGSASTPTVARDALVPFLTPEGLARLTNRGTDGFFSIDTTKPLSPSEVQSYLSRFLFDSYRFRHAVDVYTFVSLLSNASANNAKWSPEDGQLLLKTLSTGNGLLRLNDVLAWGEVSLSAGGRRDVLSFQRGYLLLLRYLASDWVVTSVASHSVNALYTLVLENFDHLAEVVESCMNQAVLVSKSFKDPSLPSGKEIMGSQVIVALTKILFECITRFKNALATHPTLHSLVLNVRKWTTAWIEGISCIPPTFDDTLATSVAKTREHIVQHLDTQVNQIVAIVDRKHNELERAQRKEREPLLSLPVGSNEGVLAALENAYEGPGELRQDGPRHDNDFITISDIRIAPTHAELTCKIPPFLPANLYGAPHPCPPESMARLLDTQFRLLREELTASLRLSVQLVLDDLASGGRDTRLADVLKKRGGKYRGHVAGQDAVLFNLYTNVDFAPITPESRGLAVGLTLDTPPGRARSTQTGARKAFWESMASKRLMQGGLIALIWQKPGSETTVHLGTIASSTRDLVASSSGNPERVALRVTFFDSEVELRILQELKHSERDRQGTRVLVEATVLFESVRPFLEALRVEPETVPFSRYLAHHPPGFLSTSNILPPEYARAPGFKFQLSSLFPPEAEVGDLTVDVTDATSVATARTMLREHSRLDPSQADAVIEALMRELVLIQGPPGTGKSFTGVELLRVLLANGVRPIVMIAFTNHALDHMLSSVLDAGITKKLVRLGSRSADERISQFSIENMEQVAGKSRLYTAFAGNHRTLRNIQEDINKLMQEFLKTKIETDQITGHIDLSAPLHLVSLMNPPQWIKVLHSFDASEDGVDGSWYVAGKKGQIQEVDNSLYAYWKAARDLDFLESAHTAAQAPPIAAYPPTADATADATTQIANRFSVLGLSDDTPLDNDESRPITPTSAVSDEESEVDAAPEEEWLHMMQEPETPQPGSPEDLVPSELPAVPAEVFPGPVKPTDFTDLHEFFLAFGCHEIPSIPVSDRMVSELLADDVEDMWSMSRTERESLHTYWAGEVRLNLQQTRIMEFERLRERHADALKKYSEGKEETRRQLLRNVDIIGCTTTGAAKLTTLLKGIGPQVMLVEEAGQVLEAHVLGSLVPSIQHLILIGDPLQLRPTLNNYSLSIENKRGSMLYRFDMSLMERLSSAGLPMSQINVQRRMRPSISNLIRTTLYPKLEDHDLVKQYGSVQGVAKNIFFLSHKHKENGSEDDFVSKYNTYEVEMTKDLVMYLLRQGPYSAEGDIVVLCGYLGQLARMRDALAHEVAVVIDERDQADLDDRAAEGDQEETPTSVVSVEHVQVARRVRLRTIDNYQGEEARIVILSLVRNSGGAEEDDVFGHSTIHRANIGFLRSENRTNVAISRAKEGLYILGNAQDLASRSRMWSSVIAQLEQSESVGAAFPVQCQRHPDHINYVSKPGELPRIAPDGGCLRQCDTRLKCGHLCPYKCHSDDPNHLAVGCIQRCTRLCVRGHPCTKQCADPCGRCTIRVENVELPCGHTIPFVYCYQLDDLSTVYCNVIVSRPLPSCEHEASMKCSQDLAAYVCTEVCSGILSCCGRSCKAQCHECQRMNRTATVEEQETPGPTPRLQHKTHPCEKMLYCGHLCGKACSQDHECTNICKESCRQVCNHARCRNYCSTPCAPCQEPCSWKCPHYSCPVPCGSICARLPCDKRCDKNLSCGHRCPSVCGEDCSIQICPFCANGELKSGAVVDLIMARTLGEINPEAETLDELLITLPGCRHVFTVETLDGHCDINSYYRRESADGRWLGLQSPPDGFQKPPTCPTCRAAITSPRYGRIYKRADLDILENNVASNMARSLSKIQGNIDRISKENLETRIKADIPKMPAKRVSTALKICQKNQSSLWKQTRTTPVERRAFDPANETLHYIPSEEGQLWKKIMYRLLSAYNDAAEVAGTRSAHVRAWESSFSYLYQREMDAATMNPRQAPRNPQENAMRVARMGVGQPQPRADKRFVVEAIWMTLNLRLALLGLAMVWLDELTARAHYPSENRRAWASYTAFIVRSCAEDAKIAWRIADDSESHRQKTKTSLIIMRIELEQFRFNIQMTRQNGKWEDTRQKLAGSAAAKAQGATQYMQTVAEEHRRGKHDPTGTEREWLEENFIKPARAIIDEWDNIVRSVRMDTFYQPVSLHELTEIVKSFSFGHAGHFYKCPNGHTYVIADCGGANERAHCPECGAAIGGAGHYLDSGNTRAIEFESIAMRHGAQQTPWTNPAGGLNLW</sequence>
<evidence type="ECO:0000256" key="1">
    <source>
        <dbReference type="ARBA" id="ARBA00004496"/>
    </source>
</evidence>
<dbReference type="CDD" id="cd18808">
    <property type="entry name" value="SF1_C_Upf1"/>
    <property type="match status" value="1"/>
</dbReference>
<dbReference type="InterPro" id="IPR047187">
    <property type="entry name" value="SF1_C_Upf1"/>
</dbReference>
<feature type="domain" description="C3H1-type" evidence="9">
    <location>
        <begin position="65"/>
        <end position="93"/>
    </location>
</feature>
<dbReference type="GO" id="GO:0004386">
    <property type="term" value="F:helicase activity"/>
    <property type="evidence" value="ECO:0007669"/>
    <property type="project" value="InterPro"/>
</dbReference>
<dbReference type="InterPro" id="IPR045055">
    <property type="entry name" value="DNA2/NAM7-like"/>
</dbReference>
<evidence type="ECO:0000313" key="12">
    <source>
        <dbReference type="Proteomes" id="UP000218811"/>
    </source>
</evidence>
<reference evidence="11 12" key="1">
    <citation type="journal article" date="2012" name="Science">
        <title>The Paleozoic origin of enzymatic lignin decomposition reconstructed from 31 fungal genomes.</title>
        <authorList>
            <person name="Floudas D."/>
            <person name="Binder M."/>
            <person name="Riley R."/>
            <person name="Barry K."/>
            <person name="Blanchette R.A."/>
            <person name="Henrissat B."/>
            <person name="Martinez A.T."/>
            <person name="Otillar R."/>
            <person name="Spatafora J.W."/>
            <person name="Yadav J.S."/>
            <person name="Aerts A."/>
            <person name="Benoit I."/>
            <person name="Boyd A."/>
            <person name="Carlson A."/>
            <person name="Copeland A."/>
            <person name="Coutinho P.M."/>
            <person name="de Vries R.P."/>
            <person name="Ferreira P."/>
            <person name="Findley K."/>
            <person name="Foster B."/>
            <person name="Gaskell J."/>
            <person name="Glotzer D."/>
            <person name="Gorecki P."/>
            <person name="Heitman J."/>
            <person name="Hesse C."/>
            <person name="Hori C."/>
            <person name="Igarashi K."/>
            <person name="Jurgens J.A."/>
            <person name="Kallen N."/>
            <person name="Kersten P."/>
            <person name="Kohler A."/>
            <person name="Kuees U."/>
            <person name="Kumar T.K.A."/>
            <person name="Kuo A."/>
            <person name="LaButti K."/>
            <person name="Larrondo L.F."/>
            <person name="Lindquist E."/>
            <person name="Ling A."/>
            <person name="Lombard V."/>
            <person name="Lucas S."/>
            <person name="Lundell T."/>
            <person name="Martin R."/>
            <person name="McLaughlin D.J."/>
            <person name="Morgenstern I."/>
            <person name="Morin E."/>
            <person name="Murat C."/>
            <person name="Nagy L.G."/>
            <person name="Nolan M."/>
            <person name="Ohm R.A."/>
            <person name="Patyshakuliyeva A."/>
            <person name="Rokas A."/>
            <person name="Ruiz-Duenas F.J."/>
            <person name="Sabat G."/>
            <person name="Salamov A."/>
            <person name="Samejima M."/>
            <person name="Schmutz J."/>
            <person name="Slot J.C."/>
            <person name="St John F."/>
            <person name="Stenlid J."/>
            <person name="Sun H."/>
            <person name="Sun S."/>
            <person name="Syed K."/>
            <person name="Tsang A."/>
            <person name="Wiebenga A."/>
            <person name="Young D."/>
            <person name="Pisabarro A."/>
            <person name="Eastwood D.C."/>
            <person name="Martin F."/>
            <person name="Cullen D."/>
            <person name="Grigoriev I.V."/>
            <person name="Hibbett D.S."/>
        </authorList>
    </citation>
    <scope>NUCLEOTIDE SEQUENCE [LARGE SCALE GENOMIC DNA]</scope>
    <source>
        <strain evidence="11 12">MD-104</strain>
    </source>
</reference>
<evidence type="ECO:0000256" key="6">
    <source>
        <dbReference type="ARBA" id="ARBA00022859"/>
    </source>
</evidence>
<keyword evidence="4 7" id="KW-0863">Zinc-finger</keyword>
<evidence type="ECO:0000256" key="8">
    <source>
        <dbReference type="SAM" id="MobiDB-lite"/>
    </source>
</evidence>
<accession>A0A2H3JMK5</accession>
<dbReference type="InterPro" id="IPR000571">
    <property type="entry name" value="Znf_CCCH"/>
</dbReference>
<evidence type="ECO:0000256" key="5">
    <source>
        <dbReference type="ARBA" id="ARBA00022833"/>
    </source>
</evidence>
<keyword evidence="11" id="KW-0378">Hydrolase</keyword>
<dbReference type="PANTHER" id="PTHR10887">
    <property type="entry name" value="DNA2/NAM7 HELICASE FAMILY"/>
    <property type="match status" value="1"/>
</dbReference>
<dbReference type="STRING" id="742152.A0A2H3JMK5"/>
<evidence type="ECO:0000259" key="9">
    <source>
        <dbReference type="PROSITE" id="PS50103"/>
    </source>
</evidence>
<dbReference type="GO" id="GO:0031380">
    <property type="term" value="C:nuclear RNA-directed RNA polymerase complex"/>
    <property type="evidence" value="ECO:0007669"/>
    <property type="project" value="TreeGrafter"/>
</dbReference>
<dbReference type="InterPro" id="IPR041679">
    <property type="entry name" value="DNA2/NAM7-like_C"/>
</dbReference>
<feature type="compositionally biased region" description="Low complexity" evidence="8">
    <location>
        <begin position="37"/>
        <end position="48"/>
    </location>
</feature>
<feature type="zinc finger region" description="C3H1-type" evidence="7">
    <location>
        <begin position="1"/>
        <end position="28"/>
    </location>
</feature>
<evidence type="ECO:0000256" key="7">
    <source>
        <dbReference type="PROSITE-ProRule" id="PRU00723"/>
    </source>
</evidence>
<dbReference type="Pfam" id="PF13086">
    <property type="entry name" value="AAA_11"/>
    <property type="match status" value="2"/>
</dbReference>
<dbReference type="InterPro" id="IPR046439">
    <property type="entry name" value="ZF_RZ_dom"/>
</dbReference>
<feature type="region of interest" description="Disordered" evidence="8">
    <location>
        <begin position="32"/>
        <end position="66"/>
    </location>
</feature>
<dbReference type="EMBL" id="KB468146">
    <property type="protein sequence ID" value="PCH43420.1"/>
    <property type="molecule type" value="Genomic_DNA"/>
</dbReference>
<dbReference type="InterPro" id="IPR027417">
    <property type="entry name" value="P-loop_NTPase"/>
</dbReference>
<dbReference type="Pfam" id="PF20173">
    <property type="entry name" value="ZnF_RZ-type"/>
    <property type="match status" value="1"/>
</dbReference>
<evidence type="ECO:0000313" key="11">
    <source>
        <dbReference type="EMBL" id="PCH43420.1"/>
    </source>
</evidence>
<dbReference type="Pfam" id="PF13087">
    <property type="entry name" value="AAA_12"/>
    <property type="match status" value="1"/>
</dbReference>
<evidence type="ECO:0000256" key="3">
    <source>
        <dbReference type="ARBA" id="ARBA00022723"/>
    </source>
</evidence>
<dbReference type="OrthoDB" id="2423195at2759"/>
<dbReference type="GO" id="GO:0008270">
    <property type="term" value="F:zinc ion binding"/>
    <property type="evidence" value="ECO:0007669"/>
    <property type="project" value="UniProtKB-KW"/>
</dbReference>
<protein>
    <submittedName>
        <fullName evidence="11">Nucleoside triphosphate hydrolase protein</fullName>
    </submittedName>
</protein>
<name>A0A2H3JMK5_WOLCO</name>
<evidence type="ECO:0000256" key="4">
    <source>
        <dbReference type="ARBA" id="ARBA00022771"/>
    </source>
</evidence>
<dbReference type="GO" id="GO:0002376">
    <property type="term" value="P:immune system process"/>
    <property type="evidence" value="ECO:0007669"/>
    <property type="project" value="UniProtKB-KW"/>
</dbReference>
<dbReference type="GO" id="GO:0031048">
    <property type="term" value="P:regulatory ncRNA-mediated heterochromatin formation"/>
    <property type="evidence" value="ECO:0007669"/>
    <property type="project" value="TreeGrafter"/>
</dbReference>
<feature type="domain" description="RZ-type" evidence="10">
    <location>
        <begin position="2253"/>
        <end position="2326"/>
    </location>
</feature>
<dbReference type="PROSITE" id="PS50103">
    <property type="entry name" value="ZF_C3H1"/>
    <property type="match status" value="2"/>
</dbReference>
<dbReference type="SUPFAM" id="SSF52540">
    <property type="entry name" value="P-loop containing nucleoside triphosphate hydrolases"/>
    <property type="match status" value="1"/>
</dbReference>
<dbReference type="CDD" id="cd06008">
    <property type="entry name" value="NF-X1-zinc-finger"/>
    <property type="match status" value="1"/>
</dbReference>
<dbReference type="InterPro" id="IPR041677">
    <property type="entry name" value="DNA2/NAM7_AAA_11"/>
</dbReference>
<evidence type="ECO:0000256" key="2">
    <source>
        <dbReference type="ARBA" id="ARBA00022490"/>
    </source>
</evidence>
<organism evidence="11 12">
    <name type="scientific">Wolfiporia cocos (strain MD-104)</name>
    <name type="common">Brown rot fungus</name>
    <dbReference type="NCBI Taxonomy" id="742152"/>
    <lineage>
        <taxon>Eukaryota</taxon>
        <taxon>Fungi</taxon>
        <taxon>Dikarya</taxon>
        <taxon>Basidiomycota</taxon>
        <taxon>Agaricomycotina</taxon>
        <taxon>Agaricomycetes</taxon>
        <taxon>Polyporales</taxon>
        <taxon>Phaeolaceae</taxon>
        <taxon>Wolfiporia</taxon>
    </lineage>
</organism>
<keyword evidence="5 7" id="KW-0862">Zinc</keyword>
<keyword evidence="2" id="KW-0963">Cytoplasm</keyword>
<dbReference type="GO" id="GO:0016787">
    <property type="term" value="F:hydrolase activity"/>
    <property type="evidence" value="ECO:0007669"/>
    <property type="project" value="UniProtKB-KW"/>
</dbReference>
<feature type="domain" description="C3H1-type" evidence="9">
    <location>
        <begin position="1"/>
        <end position="28"/>
    </location>
</feature>
<dbReference type="Gene3D" id="3.40.50.300">
    <property type="entry name" value="P-loop containing nucleotide triphosphate hydrolases"/>
    <property type="match status" value="3"/>
</dbReference>
<dbReference type="PANTHER" id="PTHR10887:SF341">
    <property type="entry name" value="NFX1-TYPE ZINC FINGER-CONTAINING PROTEIN 1"/>
    <property type="match status" value="1"/>
</dbReference>
<feature type="zinc finger region" description="C3H1-type" evidence="7">
    <location>
        <begin position="65"/>
        <end position="93"/>
    </location>
</feature>
<dbReference type="GO" id="GO:0005737">
    <property type="term" value="C:cytoplasm"/>
    <property type="evidence" value="ECO:0007669"/>
    <property type="project" value="UniProtKB-SubCell"/>
</dbReference>
<feature type="region of interest" description="Disordered" evidence="8">
    <location>
        <begin position="994"/>
        <end position="1024"/>
    </location>
</feature>
<gene>
    <name evidence="11" type="ORF">WOLCODRAFT_103484</name>
</gene>
<dbReference type="SMART" id="SM00356">
    <property type="entry name" value="ZnF_C3H1"/>
    <property type="match status" value="2"/>
</dbReference>
<keyword evidence="3 7" id="KW-0479">Metal-binding</keyword>
<dbReference type="OMA" id="APCQEPC"/>
<keyword evidence="12" id="KW-1185">Reference proteome</keyword>
<dbReference type="PROSITE" id="PS51981">
    <property type="entry name" value="ZF_RZ"/>
    <property type="match status" value="1"/>
</dbReference>
<keyword evidence="6" id="KW-0391">Immunity</keyword>
<dbReference type="Proteomes" id="UP000218811">
    <property type="component" value="Unassembled WGS sequence"/>
</dbReference>
<proteinExistence type="predicted"/>
<evidence type="ECO:0000259" key="10">
    <source>
        <dbReference type="PROSITE" id="PS51981"/>
    </source>
</evidence>
<comment type="subcellular location">
    <subcellularLocation>
        <location evidence="1">Cytoplasm</location>
    </subcellularLocation>
</comment>